<gene>
    <name evidence="8" type="ORF">N7482_002626</name>
</gene>
<dbReference type="InterPro" id="IPR008984">
    <property type="entry name" value="SMAD_FHA_dom_sf"/>
</dbReference>
<dbReference type="Gene3D" id="3.30.200.20">
    <property type="entry name" value="Phosphorylase Kinase, domain 1"/>
    <property type="match status" value="1"/>
</dbReference>
<dbReference type="Gene3D" id="1.10.510.10">
    <property type="entry name" value="Transferase(Phosphotransferase) domain 1"/>
    <property type="match status" value="1"/>
</dbReference>
<dbReference type="GeneID" id="81423927"/>
<dbReference type="GO" id="GO:0005524">
    <property type="term" value="F:ATP binding"/>
    <property type="evidence" value="ECO:0007669"/>
    <property type="project" value="UniProtKB-UniRule"/>
</dbReference>
<feature type="region of interest" description="Disordered" evidence="5">
    <location>
        <begin position="643"/>
        <end position="662"/>
    </location>
</feature>
<keyword evidence="3 4" id="KW-0067">ATP-binding</keyword>
<dbReference type="PANTHER" id="PTHR24347">
    <property type="entry name" value="SERINE/THREONINE-PROTEIN KINASE"/>
    <property type="match status" value="1"/>
</dbReference>
<evidence type="ECO:0000259" key="6">
    <source>
        <dbReference type="PROSITE" id="PS50006"/>
    </source>
</evidence>
<dbReference type="Proteomes" id="UP001149163">
    <property type="component" value="Unassembled WGS sequence"/>
</dbReference>
<dbReference type="SMART" id="SM00240">
    <property type="entry name" value="FHA"/>
    <property type="match status" value="1"/>
</dbReference>
<keyword evidence="9" id="KW-1185">Reference proteome</keyword>
<evidence type="ECO:0000313" key="8">
    <source>
        <dbReference type="EMBL" id="KAJ5176749.1"/>
    </source>
</evidence>
<dbReference type="GO" id="GO:0004672">
    <property type="term" value="F:protein kinase activity"/>
    <property type="evidence" value="ECO:0007669"/>
    <property type="project" value="InterPro"/>
</dbReference>
<feature type="domain" description="FHA" evidence="6">
    <location>
        <begin position="43"/>
        <end position="102"/>
    </location>
</feature>
<sequence length="701" mass="78482">MEPSLSSCPQLRDPGFRVGTLTLWNSTTNETSQPLDVYSNNEVYIGRALGSCQFQIQNPFVSNKHVRIYTILFDQDNPQDIPPLVYAQDLSLNGTLWNNYPMGKMNGSFLLSDGDVLGVAVGIHVRFQSSEITQENGFSYLQQLEMHEFNDSYVITQRLLGSGAYGRVHMAFKVDTGQQFACKVVDLQAIKATLQADMGGEQKSKFFAAKAAQAKAITTTRKNRLKENIVREKMTMHRRESLLLAELSHPNIITTQKVIQSSNTIYMFTELVTCGDLFSFLRYKGGQLEDTTAAMIIRQILLALEYLHDRDIVHRDVKPDNVLMTSLEIGGRVVLTDFGCARLVNQSVQRMTSVVGTLEYCAPELHPTNKNGYTKAVDMWSLGCVTAVLLIGNTPFDDPCRSTSKDLMNLESEMRKLEISSRPKDFIRRLLVRDETQRMDVKHALRHSWFTDPECKSRYEEIYKRSIQSWNPRSSSEPVIVDLASFKGPPASQRVPPEFASGWPPNECARFADVDHVSESSSENISPGEMRPLVSPVISRFAPTANASNHSSLVATDRTPPKEPKGFQKVRSQGTADDEVKFVSQVKREQLERHVLYVTSSGTASVPRSDENSLQVPHGGKQVPRDDSALVNETSRQNLFLSPRSSHLPSIRPAQAPATHQEIKDETDAYDEVYEEVCNLVTGKRKRCIYGPSGGSLSQML</sequence>
<dbReference type="AlphaFoldDB" id="A0A9W9LV08"/>
<evidence type="ECO:0000313" key="9">
    <source>
        <dbReference type="Proteomes" id="UP001149163"/>
    </source>
</evidence>
<dbReference type="PROSITE" id="PS00107">
    <property type="entry name" value="PROTEIN_KINASE_ATP"/>
    <property type="match status" value="1"/>
</dbReference>
<dbReference type="PROSITE" id="PS00108">
    <property type="entry name" value="PROTEIN_KINASE_ST"/>
    <property type="match status" value="1"/>
</dbReference>
<proteinExistence type="inferred from homology"/>
<protein>
    <submittedName>
        <fullName evidence="8">Uncharacterized protein</fullName>
    </submittedName>
</protein>
<feature type="region of interest" description="Disordered" evidence="5">
    <location>
        <begin position="601"/>
        <end position="626"/>
    </location>
</feature>
<reference evidence="8" key="1">
    <citation type="submission" date="2022-11" db="EMBL/GenBank/DDBJ databases">
        <authorList>
            <person name="Petersen C."/>
        </authorList>
    </citation>
    <scope>NUCLEOTIDE SEQUENCE</scope>
    <source>
        <strain evidence="8">IBT 26290</strain>
    </source>
</reference>
<dbReference type="SUPFAM" id="SSF56112">
    <property type="entry name" value="Protein kinase-like (PK-like)"/>
    <property type="match status" value="1"/>
</dbReference>
<evidence type="ECO:0000256" key="5">
    <source>
        <dbReference type="SAM" id="MobiDB-lite"/>
    </source>
</evidence>
<dbReference type="InterPro" id="IPR000719">
    <property type="entry name" value="Prot_kinase_dom"/>
</dbReference>
<reference evidence="8" key="2">
    <citation type="journal article" date="2023" name="IMA Fungus">
        <title>Comparative genomic study of the Penicillium genus elucidates a diverse pangenome and 15 lateral gene transfer events.</title>
        <authorList>
            <person name="Petersen C."/>
            <person name="Sorensen T."/>
            <person name="Nielsen M.R."/>
            <person name="Sondergaard T.E."/>
            <person name="Sorensen J.L."/>
            <person name="Fitzpatrick D.A."/>
            <person name="Frisvad J.C."/>
            <person name="Nielsen K.L."/>
        </authorList>
    </citation>
    <scope>NUCLEOTIDE SEQUENCE</scope>
    <source>
        <strain evidence="8">IBT 26290</strain>
    </source>
</reference>
<dbReference type="Gene3D" id="2.60.200.20">
    <property type="match status" value="1"/>
</dbReference>
<dbReference type="EMBL" id="JAPQKN010000001">
    <property type="protein sequence ID" value="KAJ5176749.1"/>
    <property type="molecule type" value="Genomic_DNA"/>
</dbReference>
<organism evidence="8 9">
    <name type="scientific">Penicillium canariense</name>
    <dbReference type="NCBI Taxonomy" id="189055"/>
    <lineage>
        <taxon>Eukaryota</taxon>
        <taxon>Fungi</taxon>
        <taxon>Dikarya</taxon>
        <taxon>Ascomycota</taxon>
        <taxon>Pezizomycotina</taxon>
        <taxon>Eurotiomycetes</taxon>
        <taxon>Eurotiomycetidae</taxon>
        <taxon>Eurotiales</taxon>
        <taxon>Aspergillaceae</taxon>
        <taxon>Penicillium</taxon>
    </lineage>
</organism>
<feature type="domain" description="Protein kinase" evidence="7">
    <location>
        <begin position="154"/>
        <end position="450"/>
    </location>
</feature>
<dbReference type="CDD" id="cd22670">
    <property type="entry name" value="FHA_MEK1-like"/>
    <property type="match status" value="1"/>
</dbReference>
<dbReference type="SUPFAM" id="SSF49879">
    <property type="entry name" value="SMAD/FHA domain"/>
    <property type="match status" value="1"/>
</dbReference>
<dbReference type="InterPro" id="IPR008271">
    <property type="entry name" value="Ser/Thr_kinase_AS"/>
</dbReference>
<keyword evidence="2 4" id="KW-0547">Nucleotide-binding</keyword>
<feature type="binding site" evidence="4">
    <location>
        <position position="183"/>
    </location>
    <ligand>
        <name>ATP</name>
        <dbReference type="ChEBI" id="CHEBI:30616"/>
    </ligand>
</feature>
<accession>A0A9W9LV08</accession>
<comment type="caution">
    <text evidence="8">The sequence shown here is derived from an EMBL/GenBank/DDBJ whole genome shotgun (WGS) entry which is preliminary data.</text>
</comment>
<dbReference type="SMART" id="SM00220">
    <property type="entry name" value="S_TKc"/>
    <property type="match status" value="1"/>
</dbReference>
<dbReference type="InterPro" id="IPR000253">
    <property type="entry name" value="FHA_dom"/>
</dbReference>
<dbReference type="Pfam" id="PF00069">
    <property type="entry name" value="Pkinase"/>
    <property type="match status" value="1"/>
</dbReference>
<dbReference type="Pfam" id="PF00498">
    <property type="entry name" value="FHA"/>
    <property type="match status" value="1"/>
</dbReference>
<name>A0A9W9LV08_9EURO</name>
<dbReference type="PROSITE" id="PS50011">
    <property type="entry name" value="PROTEIN_KINASE_DOM"/>
    <property type="match status" value="1"/>
</dbReference>
<evidence type="ECO:0000256" key="2">
    <source>
        <dbReference type="ARBA" id="ARBA00022741"/>
    </source>
</evidence>
<dbReference type="InterPro" id="IPR017441">
    <property type="entry name" value="Protein_kinase_ATP_BS"/>
</dbReference>
<evidence type="ECO:0000256" key="4">
    <source>
        <dbReference type="PROSITE-ProRule" id="PRU10141"/>
    </source>
</evidence>
<evidence type="ECO:0000256" key="1">
    <source>
        <dbReference type="ARBA" id="ARBA00005575"/>
    </source>
</evidence>
<comment type="similarity">
    <text evidence="1">Belongs to the protein kinase superfamily. CAMK Ser/Thr protein kinase family. CHEK2 subfamily.</text>
</comment>
<evidence type="ECO:0000256" key="3">
    <source>
        <dbReference type="ARBA" id="ARBA00022840"/>
    </source>
</evidence>
<dbReference type="OrthoDB" id="74764at2759"/>
<evidence type="ECO:0000259" key="7">
    <source>
        <dbReference type="PROSITE" id="PS50011"/>
    </source>
</evidence>
<feature type="region of interest" description="Disordered" evidence="5">
    <location>
        <begin position="547"/>
        <end position="575"/>
    </location>
</feature>
<dbReference type="InterPro" id="IPR011009">
    <property type="entry name" value="Kinase-like_dom_sf"/>
</dbReference>
<dbReference type="PROSITE" id="PS50006">
    <property type="entry name" value="FHA_DOMAIN"/>
    <property type="match status" value="1"/>
</dbReference>
<dbReference type="RefSeq" id="XP_056548357.1">
    <property type="nucleotide sequence ID" value="XM_056684751.1"/>
</dbReference>